<sequence length="560" mass="58834">MPDVHTDRHHAAARGPRRCTSPGPRSGTTHPFGCAGPGGSAVSSARTTRRCAVDDVVSPGGILRHAVTRYGDKVALVTTARSMTFRELDAESDRIAAALAARGVRPGQPVSLYAQNRWEWVVAYHGALKAGAVVNPVNVMLTSEELAFVLRDCAAAAVFTSSEQAAGVLSLTRDLPGLGMVVAFDDPPEGAVGFAELLTGDGPVPAFTPDPAAPSTIGYTSGTTGHPKGAVQSHRAVLLNCALTATMHGRTSTDVVVTALPAPHVYGNVVVNSTFLAGGTVVLMERFDPGEALRLIGEHSATMFEGVPAMYAMMLAHPALEGADLSSLTRCTVGGQTIPLSTIERWQARSGAPLIELWGMTEIAGLGITHALHSPAVPGSIGVSLPGVEVRIAELNDVKRDAPRGEPGELMVRGPIVMLGYHGNPQATAEAIEPDGWLHTGDIASMTDTGHVFIVDRRKDMIITGGYNVYPAEIERVLAAHPAVAMVAVGPVADPVKGELACAYVVLAPGRGATEEELIEFAGRSLAAYKRPRMVRFVDDLPKTSTGKVMRRELIKAYGQ</sequence>
<feature type="domain" description="AMP-binding enzyme C-terminal" evidence="3">
    <location>
        <begin position="473"/>
        <end position="548"/>
    </location>
</feature>
<protein>
    <submittedName>
        <fullName evidence="4">Long-chain fatty acid--CoA ligase</fullName>
    </submittedName>
</protein>
<organism evidence="4 5">
    <name type="scientific">Streptomyces scabichelini</name>
    <dbReference type="NCBI Taxonomy" id="2711217"/>
    <lineage>
        <taxon>Bacteria</taxon>
        <taxon>Bacillati</taxon>
        <taxon>Actinomycetota</taxon>
        <taxon>Actinomycetes</taxon>
        <taxon>Kitasatosporales</taxon>
        <taxon>Streptomycetaceae</taxon>
        <taxon>Streptomyces</taxon>
    </lineage>
</organism>
<dbReference type="Pfam" id="PF00501">
    <property type="entry name" value="AMP-binding"/>
    <property type="match status" value="1"/>
</dbReference>
<name>A0A6G4VF59_9ACTN</name>
<evidence type="ECO:0000259" key="2">
    <source>
        <dbReference type="Pfam" id="PF00501"/>
    </source>
</evidence>
<gene>
    <name evidence="4" type="ORF">G5C60_35445</name>
</gene>
<dbReference type="Gene3D" id="3.30.300.30">
    <property type="match status" value="1"/>
</dbReference>
<dbReference type="SUPFAM" id="SSF56801">
    <property type="entry name" value="Acetyl-CoA synthetase-like"/>
    <property type="match status" value="1"/>
</dbReference>
<dbReference type="InterPro" id="IPR025110">
    <property type="entry name" value="AMP-bd_C"/>
</dbReference>
<feature type="domain" description="AMP-dependent synthetase/ligase" evidence="2">
    <location>
        <begin position="64"/>
        <end position="422"/>
    </location>
</feature>
<comment type="caution">
    <text evidence="4">The sequence shown here is derived from an EMBL/GenBank/DDBJ whole genome shotgun (WGS) entry which is preliminary data.</text>
</comment>
<proteinExistence type="predicted"/>
<dbReference type="InterPro" id="IPR000873">
    <property type="entry name" value="AMP-dep_synth/lig_dom"/>
</dbReference>
<dbReference type="InterPro" id="IPR045851">
    <property type="entry name" value="AMP-bd_C_sf"/>
</dbReference>
<dbReference type="AlphaFoldDB" id="A0A6G4VF59"/>
<dbReference type="GO" id="GO:0016878">
    <property type="term" value="F:acid-thiol ligase activity"/>
    <property type="evidence" value="ECO:0007669"/>
    <property type="project" value="UniProtKB-ARBA"/>
</dbReference>
<keyword evidence="4" id="KW-0436">Ligase</keyword>
<dbReference type="PANTHER" id="PTHR43767">
    <property type="entry name" value="LONG-CHAIN-FATTY-ACID--COA LIGASE"/>
    <property type="match status" value="1"/>
</dbReference>
<evidence type="ECO:0000313" key="4">
    <source>
        <dbReference type="EMBL" id="NGO12768.1"/>
    </source>
</evidence>
<evidence type="ECO:0000256" key="1">
    <source>
        <dbReference type="SAM" id="MobiDB-lite"/>
    </source>
</evidence>
<dbReference type="EMBL" id="JAAKZY010000154">
    <property type="protein sequence ID" value="NGO12768.1"/>
    <property type="molecule type" value="Genomic_DNA"/>
</dbReference>
<feature type="compositionally biased region" description="Basic and acidic residues" evidence="1">
    <location>
        <begin position="1"/>
        <end position="10"/>
    </location>
</feature>
<dbReference type="PROSITE" id="PS00455">
    <property type="entry name" value="AMP_BINDING"/>
    <property type="match status" value="1"/>
</dbReference>
<dbReference type="InterPro" id="IPR020845">
    <property type="entry name" value="AMP-binding_CS"/>
</dbReference>
<accession>A0A6G4VF59</accession>
<evidence type="ECO:0000313" key="5">
    <source>
        <dbReference type="Proteomes" id="UP000472335"/>
    </source>
</evidence>
<dbReference type="Gene3D" id="3.40.50.12780">
    <property type="entry name" value="N-terminal domain of ligase-like"/>
    <property type="match status" value="1"/>
</dbReference>
<reference evidence="4 5" key="1">
    <citation type="submission" date="2020-02" db="EMBL/GenBank/DDBJ databases">
        <title>Whole-genome analyses of novel actinobacteria.</title>
        <authorList>
            <person name="Sahin N."/>
            <person name="Gencbay T."/>
        </authorList>
    </citation>
    <scope>NUCLEOTIDE SEQUENCE [LARGE SCALE GENOMIC DNA]</scope>
    <source>
        <strain evidence="4 5">HC44</strain>
    </source>
</reference>
<keyword evidence="5" id="KW-1185">Reference proteome</keyword>
<dbReference type="InterPro" id="IPR050237">
    <property type="entry name" value="ATP-dep_AMP-bd_enzyme"/>
</dbReference>
<dbReference type="Proteomes" id="UP000472335">
    <property type="component" value="Unassembled WGS sequence"/>
</dbReference>
<dbReference type="InterPro" id="IPR042099">
    <property type="entry name" value="ANL_N_sf"/>
</dbReference>
<dbReference type="Pfam" id="PF13193">
    <property type="entry name" value="AMP-binding_C"/>
    <property type="match status" value="1"/>
</dbReference>
<dbReference type="PANTHER" id="PTHR43767:SF1">
    <property type="entry name" value="NONRIBOSOMAL PEPTIDE SYNTHASE PES1 (EUROFUNG)-RELATED"/>
    <property type="match status" value="1"/>
</dbReference>
<feature type="region of interest" description="Disordered" evidence="1">
    <location>
        <begin position="1"/>
        <end position="40"/>
    </location>
</feature>
<evidence type="ECO:0000259" key="3">
    <source>
        <dbReference type="Pfam" id="PF13193"/>
    </source>
</evidence>